<evidence type="ECO:0000313" key="6">
    <source>
        <dbReference type="Proteomes" id="UP000666915"/>
    </source>
</evidence>
<gene>
    <name evidence="5" type="ORF">J4557_39325</name>
</gene>
<dbReference type="SUPFAM" id="SSF55594">
    <property type="entry name" value="HPr-like"/>
    <property type="match status" value="1"/>
</dbReference>
<dbReference type="PROSITE" id="PS51350">
    <property type="entry name" value="PTS_HPR_DOM"/>
    <property type="match status" value="1"/>
</dbReference>
<dbReference type="PRINTS" id="PR00107">
    <property type="entry name" value="PHOSPHOCPHPR"/>
</dbReference>
<organism evidence="5 6">
    <name type="scientific">Actinomadura nitritigenes</name>
    <dbReference type="NCBI Taxonomy" id="134602"/>
    <lineage>
        <taxon>Bacteria</taxon>
        <taxon>Bacillati</taxon>
        <taxon>Actinomycetota</taxon>
        <taxon>Actinomycetes</taxon>
        <taxon>Streptosporangiales</taxon>
        <taxon>Thermomonosporaceae</taxon>
        <taxon>Actinomadura</taxon>
    </lineage>
</organism>
<proteinExistence type="predicted"/>
<dbReference type="Gene3D" id="3.30.1340.10">
    <property type="entry name" value="HPr-like"/>
    <property type="match status" value="1"/>
</dbReference>
<sequence length="96" mass="9544">MRTNSEPPAHAAQAAEVTVTLPANLHARPAGQLAKAAARLQSAITLEHAGRTARASGILAVIALGATAGSAVTVRAEGPDAETAVDAIAELLSNAE</sequence>
<evidence type="ECO:0000256" key="3">
    <source>
        <dbReference type="ARBA" id="ARBA00022683"/>
    </source>
</evidence>
<evidence type="ECO:0000313" key="5">
    <source>
        <dbReference type="EMBL" id="MBO2443597.1"/>
    </source>
</evidence>
<feature type="domain" description="HPr" evidence="4">
    <location>
        <begin position="12"/>
        <end position="96"/>
    </location>
</feature>
<keyword evidence="2" id="KW-0963">Cytoplasm</keyword>
<dbReference type="InterPro" id="IPR000032">
    <property type="entry name" value="HPr-like"/>
</dbReference>
<dbReference type="RefSeq" id="WP_208271900.1">
    <property type="nucleotide sequence ID" value="NZ_BAAAGM010000029.1"/>
</dbReference>
<accession>A0ABS3RC17</accession>
<dbReference type="InterPro" id="IPR035895">
    <property type="entry name" value="HPr-like_sf"/>
</dbReference>
<dbReference type="PANTHER" id="PTHR33705:SF2">
    <property type="entry name" value="PHOSPHOCARRIER PROTEIN NPR"/>
    <property type="match status" value="1"/>
</dbReference>
<name>A0ABS3RC17_9ACTN</name>
<dbReference type="CDD" id="cd00367">
    <property type="entry name" value="PTS-HPr_like"/>
    <property type="match status" value="1"/>
</dbReference>
<comment type="subcellular location">
    <subcellularLocation>
        <location evidence="1">Cytoplasm</location>
    </subcellularLocation>
</comment>
<evidence type="ECO:0000256" key="1">
    <source>
        <dbReference type="ARBA" id="ARBA00004496"/>
    </source>
</evidence>
<dbReference type="Proteomes" id="UP000666915">
    <property type="component" value="Unassembled WGS sequence"/>
</dbReference>
<evidence type="ECO:0000256" key="2">
    <source>
        <dbReference type="ARBA" id="ARBA00022490"/>
    </source>
</evidence>
<keyword evidence="3" id="KW-0598">Phosphotransferase system</keyword>
<protein>
    <submittedName>
        <fullName evidence="5">HPr family phosphocarrier protein</fullName>
    </submittedName>
</protein>
<evidence type="ECO:0000259" key="4">
    <source>
        <dbReference type="PROSITE" id="PS51350"/>
    </source>
</evidence>
<keyword evidence="6" id="KW-1185">Reference proteome</keyword>
<dbReference type="Pfam" id="PF00381">
    <property type="entry name" value="PTS-HPr"/>
    <property type="match status" value="1"/>
</dbReference>
<dbReference type="EMBL" id="JAGEOK010000034">
    <property type="protein sequence ID" value="MBO2443597.1"/>
    <property type="molecule type" value="Genomic_DNA"/>
</dbReference>
<reference evidence="5 6" key="1">
    <citation type="submission" date="2021-03" db="EMBL/GenBank/DDBJ databases">
        <authorList>
            <person name="Kanchanasin P."/>
            <person name="Saeng-In P."/>
            <person name="Phongsopitanun W."/>
            <person name="Yuki M."/>
            <person name="Kudo T."/>
            <person name="Ohkuma M."/>
            <person name="Tanasupawat S."/>
        </authorList>
    </citation>
    <scope>NUCLEOTIDE SEQUENCE [LARGE SCALE GENOMIC DNA]</scope>
    <source>
        <strain evidence="5 6">L46</strain>
    </source>
</reference>
<comment type="caution">
    <text evidence="5">The sequence shown here is derived from an EMBL/GenBank/DDBJ whole genome shotgun (WGS) entry which is preliminary data.</text>
</comment>
<dbReference type="InterPro" id="IPR050399">
    <property type="entry name" value="HPr"/>
</dbReference>
<dbReference type="NCBIfam" id="TIGR01003">
    <property type="entry name" value="PTS_HPr_family"/>
    <property type="match status" value="1"/>
</dbReference>
<dbReference type="PANTHER" id="PTHR33705">
    <property type="entry name" value="PHOSPHOCARRIER PROTEIN HPR"/>
    <property type="match status" value="1"/>
</dbReference>